<accession>A0A6J7H2M1</accession>
<evidence type="ECO:0000259" key="1">
    <source>
        <dbReference type="Pfam" id="PF00535"/>
    </source>
</evidence>
<feature type="domain" description="Glycosyltransferase 2-like" evidence="1">
    <location>
        <begin position="7"/>
        <end position="135"/>
    </location>
</feature>
<dbReference type="EMBL" id="CAFBMX010000001">
    <property type="protein sequence ID" value="CAB4913824.1"/>
    <property type="molecule type" value="Genomic_DNA"/>
</dbReference>
<dbReference type="InterPro" id="IPR050834">
    <property type="entry name" value="Glycosyltransf_2"/>
</dbReference>
<dbReference type="InterPro" id="IPR029044">
    <property type="entry name" value="Nucleotide-diphossugar_trans"/>
</dbReference>
<reference evidence="2" key="1">
    <citation type="submission" date="2020-05" db="EMBL/GenBank/DDBJ databases">
        <authorList>
            <person name="Chiriac C."/>
            <person name="Salcher M."/>
            <person name="Ghai R."/>
            <person name="Kavagutti S V."/>
        </authorList>
    </citation>
    <scope>NUCLEOTIDE SEQUENCE</scope>
</reference>
<organism evidence="2">
    <name type="scientific">freshwater metagenome</name>
    <dbReference type="NCBI Taxonomy" id="449393"/>
    <lineage>
        <taxon>unclassified sequences</taxon>
        <taxon>metagenomes</taxon>
        <taxon>ecological metagenomes</taxon>
    </lineage>
</organism>
<protein>
    <submittedName>
        <fullName evidence="2">Unannotated protein</fullName>
    </submittedName>
</protein>
<gene>
    <name evidence="2" type="ORF">UFOPK3674_00096</name>
</gene>
<dbReference type="PANTHER" id="PTHR43685">
    <property type="entry name" value="GLYCOSYLTRANSFERASE"/>
    <property type="match status" value="1"/>
</dbReference>
<dbReference type="SUPFAM" id="SSF53448">
    <property type="entry name" value="Nucleotide-diphospho-sugar transferases"/>
    <property type="match status" value="1"/>
</dbReference>
<sequence>MERPDLSIVVLTYERPPLLGRCLASLSAQGTSATIEIVAADDGSGPQTEAVVAERAAADARIRHVRHDHRGIAAARNLGVAAARGRFVAIVADDYELAPHYAAVALGYLEAHPRAAVVRFDVLPAGDSWGARASHLHHAAGIGRRLAAEALPEPVGLRGRLRFYRDGPRWSAPQLGLRTGALEASGAAVFRREVLDAVGGWDETHERSEDSEHSVRLRDQGFEIHYLPAGTVRHAYRPLPFDTVRKLFQTGRQFGRLAPRPPRAGGAANVLWALRSAPSPAQAVVALPWLCVFELAFSAGAWQGRHRAAAQTRAARGRAAGADPSRR</sequence>
<name>A0A6J7H2M1_9ZZZZ</name>
<proteinExistence type="predicted"/>
<evidence type="ECO:0000313" key="2">
    <source>
        <dbReference type="EMBL" id="CAB4913824.1"/>
    </source>
</evidence>
<dbReference type="CDD" id="cd00761">
    <property type="entry name" value="Glyco_tranf_GTA_type"/>
    <property type="match status" value="1"/>
</dbReference>
<dbReference type="InterPro" id="IPR001173">
    <property type="entry name" value="Glyco_trans_2-like"/>
</dbReference>
<dbReference type="PANTHER" id="PTHR43685:SF2">
    <property type="entry name" value="GLYCOSYLTRANSFERASE 2-LIKE DOMAIN-CONTAINING PROTEIN"/>
    <property type="match status" value="1"/>
</dbReference>
<dbReference type="Pfam" id="PF00535">
    <property type="entry name" value="Glycos_transf_2"/>
    <property type="match status" value="1"/>
</dbReference>
<dbReference type="Gene3D" id="3.90.550.10">
    <property type="entry name" value="Spore Coat Polysaccharide Biosynthesis Protein SpsA, Chain A"/>
    <property type="match status" value="1"/>
</dbReference>
<dbReference type="AlphaFoldDB" id="A0A6J7H2M1"/>